<dbReference type="PANTHER" id="PTHR34997">
    <property type="entry name" value="AM15"/>
    <property type="match status" value="1"/>
</dbReference>
<sequence length="90" mass="9554">MASLFVKMAAILSVYLMFIALAESRSTLSGFKNSVVTCNQVIGAQSGDDCTSISKSVRLGLESFLAINPNINCVSIFVGQWVCVDGTVTN</sequence>
<dbReference type="CDD" id="cd00118">
    <property type="entry name" value="LysM"/>
    <property type="match status" value="1"/>
</dbReference>
<dbReference type="Pfam" id="PF01476">
    <property type="entry name" value="LysM"/>
    <property type="match status" value="1"/>
</dbReference>
<feature type="signal peptide" evidence="3">
    <location>
        <begin position="1"/>
        <end position="24"/>
    </location>
</feature>
<protein>
    <recommendedName>
        <fullName evidence="4">LysM domain-containing protein</fullName>
    </recommendedName>
</protein>
<accession>A0AAD8NXQ0</accession>
<evidence type="ECO:0000256" key="1">
    <source>
        <dbReference type="ARBA" id="ARBA00022669"/>
    </source>
</evidence>
<keyword evidence="2" id="KW-0843">Virulence</keyword>
<feature type="chain" id="PRO_5041969798" description="LysM domain-containing protein" evidence="3">
    <location>
        <begin position="25"/>
        <end position="90"/>
    </location>
</feature>
<evidence type="ECO:0000256" key="3">
    <source>
        <dbReference type="SAM" id="SignalP"/>
    </source>
</evidence>
<dbReference type="Proteomes" id="UP001229421">
    <property type="component" value="Unassembled WGS sequence"/>
</dbReference>
<feature type="domain" description="LysM" evidence="4">
    <location>
        <begin position="40"/>
        <end position="84"/>
    </location>
</feature>
<dbReference type="PANTHER" id="PTHR34997:SF1">
    <property type="entry name" value="PEPTIDOGLYCAN-BINDING LYSIN DOMAIN"/>
    <property type="match status" value="1"/>
</dbReference>
<evidence type="ECO:0000313" key="5">
    <source>
        <dbReference type="EMBL" id="KAK1424561.1"/>
    </source>
</evidence>
<dbReference type="SUPFAM" id="SSF54106">
    <property type="entry name" value="LysM domain"/>
    <property type="match status" value="1"/>
</dbReference>
<evidence type="ECO:0000313" key="6">
    <source>
        <dbReference type="Proteomes" id="UP001229421"/>
    </source>
</evidence>
<comment type="caution">
    <text evidence="5">The sequence shown here is derived from an EMBL/GenBank/DDBJ whole genome shotgun (WGS) entry which is preliminary data.</text>
</comment>
<dbReference type="InterPro" id="IPR018392">
    <property type="entry name" value="LysM"/>
</dbReference>
<gene>
    <name evidence="5" type="ORF">QVD17_19893</name>
</gene>
<keyword evidence="1" id="KW-0147">Chitin-binding</keyword>
<dbReference type="InterPro" id="IPR036779">
    <property type="entry name" value="LysM_dom_sf"/>
</dbReference>
<reference evidence="5" key="1">
    <citation type="journal article" date="2023" name="bioRxiv">
        <title>Improved chromosome-level genome assembly for marigold (Tagetes erecta).</title>
        <authorList>
            <person name="Jiang F."/>
            <person name="Yuan L."/>
            <person name="Wang S."/>
            <person name="Wang H."/>
            <person name="Xu D."/>
            <person name="Wang A."/>
            <person name="Fan W."/>
        </authorList>
    </citation>
    <scope>NUCLEOTIDE SEQUENCE</scope>
    <source>
        <strain evidence="5">WSJ</strain>
        <tissue evidence="5">Leaf</tissue>
    </source>
</reference>
<proteinExistence type="predicted"/>
<keyword evidence="3" id="KW-0732">Signal</keyword>
<evidence type="ECO:0000259" key="4">
    <source>
        <dbReference type="PROSITE" id="PS51782"/>
    </source>
</evidence>
<organism evidence="5 6">
    <name type="scientific">Tagetes erecta</name>
    <name type="common">African marigold</name>
    <dbReference type="NCBI Taxonomy" id="13708"/>
    <lineage>
        <taxon>Eukaryota</taxon>
        <taxon>Viridiplantae</taxon>
        <taxon>Streptophyta</taxon>
        <taxon>Embryophyta</taxon>
        <taxon>Tracheophyta</taxon>
        <taxon>Spermatophyta</taxon>
        <taxon>Magnoliopsida</taxon>
        <taxon>eudicotyledons</taxon>
        <taxon>Gunneridae</taxon>
        <taxon>Pentapetalae</taxon>
        <taxon>asterids</taxon>
        <taxon>campanulids</taxon>
        <taxon>Asterales</taxon>
        <taxon>Asteraceae</taxon>
        <taxon>Asteroideae</taxon>
        <taxon>Heliantheae alliance</taxon>
        <taxon>Tageteae</taxon>
        <taxon>Tagetes</taxon>
    </lineage>
</organism>
<dbReference type="EMBL" id="JAUHHV010000005">
    <property type="protein sequence ID" value="KAK1424561.1"/>
    <property type="molecule type" value="Genomic_DNA"/>
</dbReference>
<dbReference type="Gene3D" id="3.10.350.10">
    <property type="entry name" value="LysM domain"/>
    <property type="match status" value="1"/>
</dbReference>
<dbReference type="GO" id="GO:0008061">
    <property type="term" value="F:chitin binding"/>
    <property type="evidence" value="ECO:0007669"/>
    <property type="project" value="UniProtKB-KW"/>
</dbReference>
<dbReference type="InterPro" id="IPR052210">
    <property type="entry name" value="LysM1-like"/>
</dbReference>
<dbReference type="PROSITE" id="PS51782">
    <property type="entry name" value="LYSM"/>
    <property type="match status" value="1"/>
</dbReference>
<evidence type="ECO:0000256" key="2">
    <source>
        <dbReference type="ARBA" id="ARBA00023026"/>
    </source>
</evidence>
<keyword evidence="6" id="KW-1185">Reference proteome</keyword>
<dbReference type="AlphaFoldDB" id="A0AAD8NXQ0"/>
<name>A0AAD8NXQ0_TARER</name>